<accession>A0A0E9WP00</accession>
<dbReference type="AlphaFoldDB" id="A0A0E9WP00"/>
<protein>
    <submittedName>
        <fullName evidence="1">Uncharacterized protein</fullName>
    </submittedName>
</protein>
<reference evidence="1" key="1">
    <citation type="submission" date="2014-11" db="EMBL/GenBank/DDBJ databases">
        <authorList>
            <person name="Amaro Gonzalez C."/>
        </authorList>
    </citation>
    <scope>NUCLEOTIDE SEQUENCE</scope>
</reference>
<reference evidence="1" key="2">
    <citation type="journal article" date="2015" name="Fish Shellfish Immunol.">
        <title>Early steps in the European eel (Anguilla anguilla)-Vibrio vulnificus interaction in the gills: Role of the RtxA13 toxin.</title>
        <authorList>
            <person name="Callol A."/>
            <person name="Pajuelo D."/>
            <person name="Ebbesson L."/>
            <person name="Teles M."/>
            <person name="MacKenzie S."/>
            <person name="Amaro C."/>
        </authorList>
    </citation>
    <scope>NUCLEOTIDE SEQUENCE</scope>
</reference>
<organism evidence="1">
    <name type="scientific">Anguilla anguilla</name>
    <name type="common">European freshwater eel</name>
    <name type="synonym">Muraena anguilla</name>
    <dbReference type="NCBI Taxonomy" id="7936"/>
    <lineage>
        <taxon>Eukaryota</taxon>
        <taxon>Metazoa</taxon>
        <taxon>Chordata</taxon>
        <taxon>Craniata</taxon>
        <taxon>Vertebrata</taxon>
        <taxon>Euteleostomi</taxon>
        <taxon>Actinopterygii</taxon>
        <taxon>Neopterygii</taxon>
        <taxon>Teleostei</taxon>
        <taxon>Anguilliformes</taxon>
        <taxon>Anguillidae</taxon>
        <taxon>Anguilla</taxon>
    </lineage>
</organism>
<evidence type="ECO:0000313" key="1">
    <source>
        <dbReference type="EMBL" id="JAH92016.1"/>
    </source>
</evidence>
<sequence>MPIATLFGYIFILMCNDKNRYIIDVVLQYQSRLNRAKDSAPTVLAVGSVGL</sequence>
<dbReference type="EMBL" id="GBXM01016561">
    <property type="protein sequence ID" value="JAH92016.1"/>
    <property type="molecule type" value="Transcribed_RNA"/>
</dbReference>
<proteinExistence type="predicted"/>
<name>A0A0E9WP00_ANGAN</name>